<dbReference type="InterPro" id="IPR017441">
    <property type="entry name" value="Protein_kinase_ATP_BS"/>
</dbReference>
<keyword evidence="3" id="KW-0808">Transferase</keyword>
<evidence type="ECO:0000259" key="11">
    <source>
        <dbReference type="PROSITE" id="PS50011"/>
    </source>
</evidence>
<feature type="binding site" evidence="9">
    <location>
        <position position="109"/>
    </location>
    <ligand>
        <name>ATP</name>
        <dbReference type="ChEBI" id="CHEBI:30616"/>
    </ligand>
</feature>
<feature type="compositionally biased region" description="Basic and acidic residues" evidence="10">
    <location>
        <begin position="317"/>
        <end position="331"/>
    </location>
</feature>
<dbReference type="EMBL" id="JALJOT010000013">
    <property type="protein sequence ID" value="KAK9904075.1"/>
    <property type="molecule type" value="Genomic_DNA"/>
</dbReference>
<dbReference type="InterPro" id="IPR051334">
    <property type="entry name" value="SRPK"/>
</dbReference>
<dbReference type="PROSITE" id="PS00107">
    <property type="entry name" value="PROTEIN_KINASE_ATP"/>
    <property type="match status" value="1"/>
</dbReference>
<feature type="compositionally biased region" description="Basic residues" evidence="10">
    <location>
        <begin position="273"/>
        <end position="284"/>
    </location>
</feature>
<dbReference type="PROSITE" id="PS00108">
    <property type="entry name" value="PROTEIN_KINASE_ST"/>
    <property type="match status" value="1"/>
</dbReference>
<comment type="catalytic activity">
    <reaction evidence="8">
        <text>L-seryl-[protein] + ATP = O-phospho-L-seryl-[protein] + ADP + H(+)</text>
        <dbReference type="Rhea" id="RHEA:17989"/>
        <dbReference type="Rhea" id="RHEA-COMP:9863"/>
        <dbReference type="Rhea" id="RHEA-COMP:11604"/>
        <dbReference type="ChEBI" id="CHEBI:15378"/>
        <dbReference type="ChEBI" id="CHEBI:29999"/>
        <dbReference type="ChEBI" id="CHEBI:30616"/>
        <dbReference type="ChEBI" id="CHEBI:83421"/>
        <dbReference type="ChEBI" id="CHEBI:456216"/>
        <dbReference type="EC" id="2.7.11.1"/>
    </reaction>
</comment>
<evidence type="ECO:0000256" key="6">
    <source>
        <dbReference type="ARBA" id="ARBA00022840"/>
    </source>
</evidence>
<evidence type="ECO:0000256" key="1">
    <source>
        <dbReference type="ARBA" id="ARBA00012513"/>
    </source>
</evidence>
<dbReference type="SUPFAM" id="SSF56112">
    <property type="entry name" value="Protein kinase-like (PK-like)"/>
    <property type="match status" value="1"/>
</dbReference>
<evidence type="ECO:0000256" key="2">
    <source>
        <dbReference type="ARBA" id="ARBA00022527"/>
    </source>
</evidence>
<dbReference type="PROSITE" id="PS50011">
    <property type="entry name" value="PROTEIN_KINASE_DOM"/>
    <property type="match status" value="1"/>
</dbReference>
<dbReference type="InterPro" id="IPR008271">
    <property type="entry name" value="Ser/Thr_kinase_AS"/>
</dbReference>
<dbReference type="InterPro" id="IPR000719">
    <property type="entry name" value="Prot_kinase_dom"/>
</dbReference>
<feature type="compositionally biased region" description="Low complexity" evidence="10">
    <location>
        <begin position="235"/>
        <end position="266"/>
    </location>
</feature>
<name>A0ABR2YF17_9CHLO</name>
<dbReference type="Gene3D" id="3.30.200.20">
    <property type="entry name" value="Phosphorylase Kinase, domain 1"/>
    <property type="match status" value="1"/>
</dbReference>
<keyword evidence="5" id="KW-0418">Kinase</keyword>
<dbReference type="Proteomes" id="UP001491310">
    <property type="component" value="Unassembled WGS sequence"/>
</dbReference>
<dbReference type="SMART" id="SM00220">
    <property type="entry name" value="S_TKc"/>
    <property type="match status" value="1"/>
</dbReference>
<feature type="compositionally biased region" description="Basic residues" evidence="10">
    <location>
        <begin position="18"/>
        <end position="28"/>
    </location>
</feature>
<keyword evidence="4 9" id="KW-0547">Nucleotide-binding</keyword>
<sequence>MQKLPGPGPRIAANSSKAVRRKPKKVVRKGPPSNQSAQRHDSGSESAGSDEDSEDEGTEGYRKGGYHPVRIGEKYKDGRYVVLRKLGWGHFSTVWLVQDTKTGVEAALKVQKSAQHYTEAARDEITLLTQIKDGDPENEKHCVRLYDWFEHTGAHGRHICMVFEVLGDNLLALIKVYNYRGVPLPLVKHITKQVLVGIDYMHTKLNIIHTDLKPENVMLTEAIRPRKWLQPVNTAAAPARSADAPSAAPAASNANPEGHLAAAAAAGQALTKNQKKKLKKKLKKVGSAPADSEADSQQTGNDSDVTSGAAVSASAESDLRDHGLENSEAARGDGVQAGSQAEAGDQYDGRGDDGEGREPATAGLEEQLLAADAKVVDFGNACWTYKQFTSDVQTRQYRCPEVLLGAKYSTPADMWSLACMVFELVTGDLLFDPRSGKDYDRDEDHLALFMELLGKMPRKIAGTGKYAKDFFNRHGELRHIKKLRYWPLEAVLQEKYDMAEAEAQLLADFLQPMLEYVPERRATAAEMLQHPWLQIAPQTRSRSRSAVSSATAVPAAPDVRPEERTRRRPTQFDSDRPGSPHAKRSRSPSPSPAPRHPRIESGELHASLQSSGTLDAAATSAEQPSSLASSGVLLSPSSPVDGLSASTVLVSKGDVASRPVTPAKALTRRSTADGSEAAEQEWQIL</sequence>
<evidence type="ECO:0000256" key="3">
    <source>
        <dbReference type="ARBA" id="ARBA00022679"/>
    </source>
</evidence>
<proteinExistence type="predicted"/>
<accession>A0ABR2YF17</accession>
<feature type="region of interest" description="Disordered" evidence="10">
    <location>
        <begin position="537"/>
        <end position="599"/>
    </location>
</feature>
<reference evidence="12 13" key="1">
    <citation type="journal article" date="2024" name="Nat. Commun.">
        <title>Phylogenomics reveals the evolutionary origins of lichenization in chlorophyte algae.</title>
        <authorList>
            <person name="Puginier C."/>
            <person name="Libourel C."/>
            <person name="Otte J."/>
            <person name="Skaloud P."/>
            <person name="Haon M."/>
            <person name="Grisel S."/>
            <person name="Petersen M."/>
            <person name="Berrin J.G."/>
            <person name="Delaux P.M."/>
            <person name="Dal Grande F."/>
            <person name="Keller J."/>
        </authorList>
    </citation>
    <scope>NUCLEOTIDE SEQUENCE [LARGE SCALE GENOMIC DNA]</scope>
    <source>
        <strain evidence="12 13">SAG 216-7</strain>
    </source>
</reference>
<dbReference type="Pfam" id="PF00069">
    <property type="entry name" value="Pkinase"/>
    <property type="match status" value="2"/>
</dbReference>
<evidence type="ECO:0000256" key="10">
    <source>
        <dbReference type="SAM" id="MobiDB-lite"/>
    </source>
</evidence>
<evidence type="ECO:0000256" key="5">
    <source>
        <dbReference type="ARBA" id="ARBA00022777"/>
    </source>
</evidence>
<feature type="domain" description="Protein kinase" evidence="11">
    <location>
        <begin position="80"/>
        <end position="533"/>
    </location>
</feature>
<dbReference type="EC" id="2.7.11.1" evidence="1"/>
<keyword evidence="2" id="KW-0723">Serine/threonine-protein kinase</keyword>
<organism evidence="12 13">
    <name type="scientific">Coccomyxa subellipsoidea</name>
    <dbReference type="NCBI Taxonomy" id="248742"/>
    <lineage>
        <taxon>Eukaryota</taxon>
        <taxon>Viridiplantae</taxon>
        <taxon>Chlorophyta</taxon>
        <taxon>core chlorophytes</taxon>
        <taxon>Trebouxiophyceae</taxon>
        <taxon>Trebouxiophyceae incertae sedis</taxon>
        <taxon>Coccomyxaceae</taxon>
        <taxon>Coccomyxa</taxon>
    </lineage>
</organism>
<evidence type="ECO:0000256" key="9">
    <source>
        <dbReference type="PROSITE-ProRule" id="PRU10141"/>
    </source>
</evidence>
<evidence type="ECO:0000256" key="4">
    <source>
        <dbReference type="ARBA" id="ARBA00022741"/>
    </source>
</evidence>
<feature type="compositionally biased region" description="Polar residues" evidence="10">
    <location>
        <begin position="295"/>
        <end position="306"/>
    </location>
</feature>
<feature type="region of interest" description="Disordered" evidence="10">
    <location>
        <begin position="234"/>
        <end position="359"/>
    </location>
</feature>
<dbReference type="CDD" id="cd14136">
    <property type="entry name" value="STKc_SRPK"/>
    <property type="match status" value="1"/>
</dbReference>
<feature type="region of interest" description="Disordered" evidence="10">
    <location>
        <begin position="1"/>
        <end position="68"/>
    </location>
</feature>
<dbReference type="PANTHER" id="PTHR47634">
    <property type="entry name" value="PROTEIN KINASE DOMAIN-CONTAINING PROTEIN-RELATED"/>
    <property type="match status" value="1"/>
</dbReference>
<comment type="caution">
    <text evidence="12">The sequence shown here is derived from an EMBL/GenBank/DDBJ whole genome shotgun (WGS) entry which is preliminary data.</text>
</comment>
<comment type="catalytic activity">
    <reaction evidence="7">
        <text>L-threonyl-[protein] + ATP = O-phospho-L-threonyl-[protein] + ADP + H(+)</text>
        <dbReference type="Rhea" id="RHEA:46608"/>
        <dbReference type="Rhea" id="RHEA-COMP:11060"/>
        <dbReference type="Rhea" id="RHEA-COMP:11605"/>
        <dbReference type="ChEBI" id="CHEBI:15378"/>
        <dbReference type="ChEBI" id="CHEBI:30013"/>
        <dbReference type="ChEBI" id="CHEBI:30616"/>
        <dbReference type="ChEBI" id="CHEBI:61977"/>
        <dbReference type="ChEBI" id="CHEBI:456216"/>
        <dbReference type="EC" id="2.7.11.1"/>
    </reaction>
</comment>
<feature type="compositionally biased region" description="Basic and acidic residues" evidence="10">
    <location>
        <begin position="347"/>
        <end position="358"/>
    </location>
</feature>
<feature type="compositionally biased region" description="Acidic residues" evidence="10">
    <location>
        <begin position="48"/>
        <end position="58"/>
    </location>
</feature>
<keyword evidence="6 9" id="KW-0067">ATP-binding</keyword>
<dbReference type="Gene3D" id="1.10.510.10">
    <property type="entry name" value="Transferase(Phosphotransferase) domain 1"/>
    <property type="match status" value="1"/>
</dbReference>
<dbReference type="InterPro" id="IPR011009">
    <property type="entry name" value="Kinase-like_dom_sf"/>
</dbReference>
<feature type="compositionally biased region" description="Low complexity" evidence="10">
    <location>
        <begin position="544"/>
        <end position="557"/>
    </location>
</feature>
<protein>
    <recommendedName>
        <fullName evidence="1">non-specific serine/threonine protein kinase</fullName>
        <ecNumber evidence="1">2.7.11.1</ecNumber>
    </recommendedName>
</protein>
<evidence type="ECO:0000313" key="12">
    <source>
        <dbReference type="EMBL" id="KAK9904075.1"/>
    </source>
</evidence>
<dbReference type="PANTHER" id="PTHR47634:SF9">
    <property type="entry name" value="PROTEIN KINASE DOMAIN-CONTAINING PROTEIN-RELATED"/>
    <property type="match status" value="1"/>
</dbReference>
<evidence type="ECO:0000256" key="7">
    <source>
        <dbReference type="ARBA" id="ARBA00047899"/>
    </source>
</evidence>
<keyword evidence="13" id="KW-1185">Reference proteome</keyword>
<feature type="region of interest" description="Disordered" evidence="10">
    <location>
        <begin position="649"/>
        <end position="685"/>
    </location>
</feature>
<evidence type="ECO:0000313" key="13">
    <source>
        <dbReference type="Proteomes" id="UP001491310"/>
    </source>
</evidence>
<evidence type="ECO:0000256" key="8">
    <source>
        <dbReference type="ARBA" id="ARBA00048679"/>
    </source>
</evidence>
<gene>
    <name evidence="12" type="ORF">WJX75_003847</name>
</gene>